<evidence type="ECO:0000256" key="2">
    <source>
        <dbReference type="ARBA" id="ARBA00012131"/>
    </source>
</evidence>
<dbReference type="EMBL" id="WEIO01000018">
    <property type="protein sequence ID" value="KAB7704143.1"/>
    <property type="molecule type" value="Genomic_DNA"/>
</dbReference>
<comment type="function">
    <text evidence="11">Catalyzes the ATP-dependent phosphorylation of fructose-l-phosphate to fructose-l,6-bisphosphate.</text>
</comment>
<dbReference type="GO" id="GO:0044281">
    <property type="term" value="P:small molecule metabolic process"/>
    <property type="evidence" value="ECO:0007669"/>
    <property type="project" value="UniProtKB-ARBA"/>
</dbReference>
<dbReference type="InterPro" id="IPR002173">
    <property type="entry name" value="Carboh/pur_kinase_PfkB_CS"/>
</dbReference>
<dbReference type="PIRSF" id="PIRSF000535">
    <property type="entry name" value="1PFK/6PFK/LacC"/>
    <property type="match status" value="1"/>
</dbReference>
<dbReference type="GO" id="GO:0005829">
    <property type="term" value="C:cytosol"/>
    <property type="evidence" value="ECO:0007669"/>
    <property type="project" value="TreeGrafter"/>
</dbReference>
<keyword evidence="7 11" id="KW-0067">ATP-binding</keyword>
<dbReference type="NCBIfam" id="TIGR03168">
    <property type="entry name" value="1-PFK"/>
    <property type="match status" value="1"/>
</dbReference>
<comment type="catalytic activity">
    <reaction evidence="9 11">
        <text>beta-D-fructose 1-phosphate + ATP = beta-D-fructose 1,6-bisphosphate + ADP + H(+)</text>
        <dbReference type="Rhea" id="RHEA:14213"/>
        <dbReference type="ChEBI" id="CHEBI:15378"/>
        <dbReference type="ChEBI" id="CHEBI:30616"/>
        <dbReference type="ChEBI" id="CHEBI:32966"/>
        <dbReference type="ChEBI" id="CHEBI:138881"/>
        <dbReference type="ChEBI" id="CHEBI:456216"/>
        <dbReference type="EC" id="2.7.1.56"/>
    </reaction>
</comment>
<dbReference type="Pfam" id="PF00294">
    <property type="entry name" value="PfkB"/>
    <property type="match status" value="1"/>
</dbReference>
<protein>
    <recommendedName>
        <fullName evidence="3 11">1-phosphofructokinase</fullName>
        <shortName evidence="11">Fru1PK</shortName>
        <ecNumber evidence="2 11">2.7.1.56</ecNumber>
    </recommendedName>
    <alternativeName>
        <fullName evidence="8 11">Fructose 1-phosphate kinase</fullName>
    </alternativeName>
</protein>
<dbReference type="PROSITE" id="PS00583">
    <property type="entry name" value="PFKB_KINASES_1"/>
    <property type="match status" value="1"/>
</dbReference>
<feature type="domain" description="Carbohydrate kinase PfkB" evidence="12">
    <location>
        <begin position="7"/>
        <end position="284"/>
    </location>
</feature>
<evidence type="ECO:0000313" key="13">
    <source>
        <dbReference type="EMBL" id="KAB7704143.1"/>
    </source>
</evidence>
<organism evidence="13 14">
    <name type="scientific">Bacillus aerolatus</name>
    <dbReference type="NCBI Taxonomy" id="2653354"/>
    <lineage>
        <taxon>Bacteria</taxon>
        <taxon>Bacillati</taxon>
        <taxon>Bacillota</taxon>
        <taxon>Bacilli</taxon>
        <taxon>Bacillales</taxon>
        <taxon>Bacillaceae</taxon>
        <taxon>Bacillus</taxon>
    </lineage>
</organism>
<dbReference type="GO" id="GO:0016052">
    <property type="term" value="P:carbohydrate catabolic process"/>
    <property type="evidence" value="ECO:0007669"/>
    <property type="project" value="UniProtKB-ARBA"/>
</dbReference>
<dbReference type="GO" id="GO:0005524">
    <property type="term" value="F:ATP binding"/>
    <property type="evidence" value="ECO:0007669"/>
    <property type="project" value="UniProtKB-UniRule"/>
</dbReference>
<dbReference type="EC" id="2.7.1.56" evidence="2 11"/>
<dbReference type="CDD" id="cd01164">
    <property type="entry name" value="FruK_PfkB_like"/>
    <property type="match status" value="1"/>
</dbReference>
<evidence type="ECO:0000256" key="6">
    <source>
        <dbReference type="ARBA" id="ARBA00022777"/>
    </source>
</evidence>
<evidence type="ECO:0000256" key="4">
    <source>
        <dbReference type="ARBA" id="ARBA00022679"/>
    </source>
</evidence>
<dbReference type="NCBIfam" id="TIGR03828">
    <property type="entry name" value="pfkB"/>
    <property type="match status" value="1"/>
</dbReference>
<comment type="similarity">
    <text evidence="1 11">Belongs to the carbohydrate kinase PfkB family.</text>
</comment>
<dbReference type="RefSeq" id="WP_152154630.1">
    <property type="nucleotide sequence ID" value="NZ_WEIO01000018.1"/>
</dbReference>
<evidence type="ECO:0000256" key="3">
    <source>
        <dbReference type="ARBA" id="ARBA00013596"/>
    </source>
</evidence>
<dbReference type="InterPro" id="IPR017583">
    <property type="entry name" value="Tagatose/fructose_Pkinase"/>
</dbReference>
<dbReference type="SUPFAM" id="SSF53613">
    <property type="entry name" value="Ribokinase-like"/>
    <property type="match status" value="1"/>
</dbReference>
<accession>A0A6I1FAS5</accession>
<dbReference type="GO" id="GO:0008662">
    <property type="term" value="F:1-phosphofructokinase activity"/>
    <property type="evidence" value="ECO:0007669"/>
    <property type="project" value="UniProtKB-UniRule"/>
</dbReference>
<name>A0A6I1FAS5_9BACI</name>
<dbReference type="InterPro" id="IPR029056">
    <property type="entry name" value="Ribokinase-like"/>
</dbReference>
<evidence type="ECO:0000256" key="7">
    <source>
        <dbReference type="ARBA" id="ARBA00022840"/>
    </source>
</evidence>
<evidence type="ECO:0000256" key="1">
    <source>
        <dbReference type="ARBA" id="ARBA00010688"/>
    </source>
</evidence>
<dbReference type="InterPro" id="IPR011611">
    <property type="entry name" value="PfkB_dom"/>
</dbReference>
<gene>
    <name evidence="13" type="primary">pfkB</name>
    <name evidence="13" type="ORF">F9802_18735</name>
</gene>
<keyword evidence="4 10" id="KW-0808">Transferase</keyword>
<dbReference type="AlphaFoldDB" id="A0A6I1FAS5"/>
<dbReference type="Gene3D" id="3.40.1190.20">
    <property type="match status" value="1"/>
</dbReference>
<evidence type="ECO:0000256" key="9">
    <source>
        <dbReference type="ARBA" id="ARBA00047745"/>
    </source>
</evidence>
<evidence type="ECO:0000259" key="12">
    <source>
        <dbReference type="Pfam" id="PF00294"/>
    </source>
</evidence>
<comment type="caution">
    <text evidence="13">The sequence shown here is derived from an EMBL/GenBank/DDBJ whole genome shotgun (WGS) entry which is preliminary data.</text>
</comment>
<evidence type="ECO:0000313" key="14">
    <source>
        <dbReference type="Proteomes" id="UP000429595"/>
    </source>
</evidence>
<keyword evidence="14" id="KW-1185">Reference proteome</keyword>
<dbReference type="FunFam" id="3.40.1190.20:FF:000001">
    <property type="entry name" value="Phosphofructokinase"/>
    <property type="match status" value="1"/>
</dbReference>
<keyword evidence="6 11" id="KW-0418">Kinase</keyword>
<evidence type="ECO:0000256" key="5">
    <source>
        <dbReference type="ARBA" id="ARBA00022741"/>
    </source>
</evidence>
<evidence type="ECO:0000256" key="11">
    <source>
        <dbReference type="RuleBase" id="RU369061"/>
    </source>
</evidence>
<dbReference type="PROSITE" id="PS00584">
    <property type="entry name" value="PFKB_KINASES_2"/>
    <property type="match status" value="1"/>
</dbReference>
<sequence>MIYTCTLNPAIDYIVKLDHFEPGGLNRAVDTAKFAGGKGINVSRVLTRLGAENTALGFLGGFTGDFILNELDQEGIRHQFIRVAEDTRINVKLKAGTETEINGQGPAITQEEADRFTALIEQLNEGDVLLLAGSVLSSLSEDYYVQLMEIAKDRGVKTAVDTSGPMLKKLLDYKPFFIKPNHHELGELFQTTVDSKEQAVKLAKKLVAEGIENVIVSMAGEGALLVSEDMVLAAKPPKGEVKNSVGAGDSMVAGFLARYANGDSLEEAFRYSVAAGSATAFSEDLCTKDKAEQLSSQVQILTME</sequence>
<proteinExistence type="inferred from homology"/>
<keyword evidence="5 11" id="KW-0547">Nucleotide-binding</keyword>
<dbReference type="Proteomes" id="UP000429595">
    <property type="component" value="Unassembled WGS sequence"/>
</dbReference>
<reference evidence="13 14" key="1">
    <citation type="submission" date="2019-10" db="EMBL/GenBank/DDBJ databases">
        <title>Bacillus aerolatum sp. nov., isolated from bioaerosol of sport playgrounds.</title>
        <authorList>
            <person name="Chen P."/>
            <person name="Zhang G."/>
        </authorList>
    </citation>
    <scope>NUCLEOTIDE SEQUENCE [LARGE SCALE GENOMIC DNA]</scope>
    <source>
        <strain evidence="13 14">CX253</strain>
    </source>
</reference>
<dbReference type="PANTHER" id="PTHR46566:SF1">
    <property type="entry name" value="1-PHOSPHOFRUCTOKINASE"/>
    <property type="match status" value="1"/>
</dbReference>
<dbReference type="PANTHER" id="PTHR46566">
    <property type="entry name" value="1-PHOSPHOFRUCTOKINASE-RELATED"/>
    <property type="match status" value="1"/>
</dbReference>
<evidence type="ECO:0000256" key="10">
    <source>
        <dbReference type="PIRNR" id="PIRNR000535"/>
    </source>
</evidence>
<evidence type="ECO:0000256" key="8">
    <source>
        <dbReference type="ARBA" id="ARBA00032802"/>
    </source>
</evidence>
<dbReference type="InterPro" id="IPR022463">
    <property type="entry name" value="1-PFruKinase"/>
</dbReference>